<proteinExistence type="predicted"/>
<dbReference type="AlphaFoldDB" id="A0A016VF25"/>
<dbReference type="Proteomes" id="UP000024635">
    <property type="component" value="Unassembled WGS sequence"/>
</dbReference>
<accession>A0A016VF25</accession>
<evidence type="ECO:0000313" key="1">
    <source>
        <dbReference type="EMBL" id="EYC26234.1"/>
    </source>
</evidence>
<gene>
    <name evidence="1" type="primary">Acey_s0010.g1033</name>
    <name evidence="1" type="ORF">Y032_0010g1033</name>
</gene>
<comment type="caution">
    <text evidence="1">The sequence shown here is derived from an EMBL/GenBank/DDBJ whole genome shotgun (WGS) entry which is preliminary data.</text>
</comment>
<dbReference type="EMBL" id="JARK01001346">
    <property type="protein sequence ID" value="EYC26234.1"/>
    <property type="molecule type" value="Genomic_DNA"/>
</dbReference>
<evidence type="ECO:0000313" key="2">
    <source>
        <dbReference type="Proteomes" id="UP000024635"/>
    </source>
</evidence>
<name>A0A016VF25_9BILA</name>
<reference evidence="2" key="1">
    <citation type="journal article" date="2015" name="Nat. Genet.">
        <title>The genome and transcriptome of the zoonotic hookworm Ancylostoma ceylanicum identify infection-specific gene families.</title>
        <authorList>
            <person name="Schwarz E.M."/>
            <person name="Hu Y."/>
            <person name="Antoshechkin I."/>
            <person name="Miller M.M."/>
            <person name="Sternberg P.W."/>
            <person name="Aroian R.V."/>
        </authorList>
    </citation>
    <scope>NUCLEOTIDE SEQUENCE</scope>
    <source>
        <strain evidence="2">HY135</strain>
    </source>
</reference>
<sequence length="68" mass="7957">MHHVHHMATQRRKAVMHHVHHIVRNVLSTEPVFPHSIIYFVFVQEHPTKTPLPISALHSRKTSFDIPP</sequence>
<keyword evidence="2" id="KW-1185">Reference proteome</keyword>
<organism evidence="1 2">
    <name type="scientific">Ancylostoma ceylanicum</name>
    <dbReference type="NCBI Taxonomy" id="53326"/>
    <lineage>
        <taxon>Eukaryota</taxon>
        <taxon>Metazoa</taxon>
        <taxon>Ecdysozoa</taxon>
        <taxon>Nematoda</taxon>
        <taxon>Chromadorea</taxon>
        <taxon>Rhabditida</taxon>
        <taxon>Rhabditina</taxon>
        <taxon>Rhabditomorpha</taxon>
        <taxon>Strongyloidea</taxon>
        <taxon>Ancylostomatidae</taxon>
        <taxon>Ancylostomatinae</taxon>
        <taxon>Ancylostoma</taxon>
    </lineage>
</organism>
<protein>
    <submittedName>
        <fullName evidence="1">Uncharacterized protein</fullName>
    </submittedName>
</protein>